<sequence length="110" mass="12365">MVTEIYSCKDEQDLREGRLDYSSDILDREAADADARRRCQADPTLRKVAYYAVRDDGGFRLIHAYTNPNWKAKAAPRRIAAPPPPYPRPKNAAKAPPPGLFARIKRALGL</sequence>
<gene>
    <name evidence="2" type="ORF">K678_13176</name>
</gene>
<evidence type="ECO:0000313" key="2">
    <source>
        <dbReference type="EMBL" id="EPY00984.1"/>
    </source>
</evidence>
<dbReference type="eggNOG" id="ENOG5033NJQ">
    <property type="taxonomic scope" value="Bacteria"/>
</dbReference>
<comment type="caution">
    <text evidence="2">The sequence shown here is derived from an EMBL/GenBank/DDBJ whole genome shotgun (WGS) entry which is preliminary data.</text>
</comment>
<proteinExistence type="predicted"/>
<evidence type="ECO:0000256" key="1">
    <source>
        <dbReference type="SAM" id="MobiDB-lite"/>
    </source>
</evidence>
<evidence type="ECO:0000313" key="3">
    <source>
        <dbReference type="Proteomes" id="UP000015350"/>
    </source>
</evidence>
<organism evidence="2 3">
    <name type="scientific">Magnetospirillum fulvum MGU-K5</name>
    <dbReference type="NCBI Taxonomy" id="1316936"/>
    <lineage>
        <taxon>Bacteria</taxon>
        <taxon>Pseudomonadati</taxon>
        <taxon>Pseudomonadota</taxon>
        <taxon>Alphaproteobacteria</taxon>
        <taxon>Rhodospirillales</taxon>
        <taxon>Rhodospirillaceae</taxon>
        <taxon>Magnetospirillum</taxon>
    </lineage>
</organism>
<dbReference type="RefSeq" id="WP_021132939.1">
    <property type="nucleotide sequence ID" value="NZ_AQPH01000057.1"/>
</dbReference>
<dbReference type="Proteomes" id="UP000015350">
    <property type="component" value="Unassembled WGS sequence"/>
</dbReference>
<accession>S9S8I0</accession>
<protein>
    <submittedName>
        <fullName evidence="2">Uncharacterized protein</fullName>
    </submittedName>
</protein>
<reference evidence="2 3" key="1">
    <citation type="submission" date="2013-04" db="EMBL/GenBank/DDBJ databases">
        <authorList>
            <person name="Kuznetsov B."/>
            <person name="Ivanovsky R."/>
        </authorList>
    </citation>
    <scope>NUCLEOTIDE SEQUENCE [LARGE SCALE GENOMIC DNA]</scope>
    <source>
        <strain evidence="2 3">MGU-K5</strain>
    </source>
</reference>
<feature type="region of interest" description="Disordered" evidence="1">
    <location>
        <begin position="73"/>
        <end position="99"/>
    </location>
</feature>
<dbReference type="AlphaFoldDB" id="S9S8I0"/>
<dbReference type="EMBL" id="AQPH01000057">
    <property type="protein sequence ID" value="EPY00984.1"/>
    <property type="molecule type" value="Genomic_DNA"/>
</dbReference>
<name>S9S8I0_MAGFU</name>